<reference evidence="4 5" key="1">
    <citation type="journal article" date="2019" name="Sci. Rep.">
        <title>Orb-weaving spider Araneus ventricosus genome elucidates the spidroin gene catalogue.</title>
        <authorList>
            <person name="Kono N."/>
            <person name="Nakamura H."/>
            <person name="Ohtoshi R."/>
            <person name="Moran D.A.P."/>
            <person name="Shinohara A."/>
            <person name="Yoshida Y."/>
            <person name="Fujiwara M."/>
            <person name="Mori M."/>
            <person name="Tomita M."/>
            <person name="Arakawa K."/>
        </authorList>
    </citation>
    <scope>NUCLEOTIDE SEQUENCE [LARGE SCALE GENOMIC DNA]</scope>
</reference>
<evidence type="ECO:0000313" key="5">
    <source>
        <dbReference type="Proteomes" id="UP000499080"/>
    </source>
</evidence>
<evidence type="ECO:0000313" key="3">
    <source>
        <dbReference type="EMBL" id="GBO31040.1"/>
    </source>
</evidence>
<organism evidence="4 5">
    <name type="scientific">Araneus ventricosus</name>
    <name type="common">Orbweaver spider</name>
    <name type="synonym">Epeira ventricosa</name>
    <dbReference type="NCBI Taxonomy" id="182803"/>
    <lineage>
        <taxon>Eukaryota</taxon>
        <taxon>Metazoa</taxon>
        <taxon>Ecdysozoa</taxon>
        <taxon>Arthropoda</taxon>
        <taxon>Chelicerata</taxon>
        <taxon>Arachnida</taxon>
        <taxon>Araneae</taxon>
        <taxon>Araneomorphae</taxon>
        <taxon>Entelegynae</taxon>
        <taxon>Araneoidea</taxon>
        <taxon>Araneidae</taxon>
        <taxon>Araneus</taxon>
    </lineage>
</organism>
<accession>A0A4Y2W3H9</accession>
<dbReference type="Proteomes" id="UP000499080">
    <property type="component" value="Unassembled WGS sequence"/>
</dbReference>
<name>A0A4Y2W3H9_ARAVE</name>
<dbReference type="AlphaFoldDB" id="A0A4Y2W3H9"/>
<dbReference type="EMBL" id="BGPR01054255">
    <property type="protein sequence ID" value="GBO31035.1"/>
    <property type="molecule type" value="Genomic_DNA"/>
</dbReference>
<dbReference type="EMBL" id="BGPR01054260">
    <property type="protein sequence ID" value="GBO31040.1"/>
    <property type="molecule type" value="Genomic_DNA"/>
</dbReference>
<protein>
    <submittedName>
        <fullName evidence="4">Uncharacterized protein</fullName>
    </submittedName>
</protein>
<evidence type="ECO:0000313" key="4">
    <source>
        <dbReference type="EMBL" id="GBO31074.1"/>
    </source>
</evidence>
<gene>
    <name evidence="4" type="ORF">AVEN_10934_1</name>
    <name evidence="3" type="ORF">AVEN_219664_1</name>
    <name evidence="1" type="ORF">AVEN_273962_1</name>
    <name evidence="2" type="ORF">AVEN_70515_1</name>
</gene>
<evidence type="ECO:0000313" key="1">
    <source>
        <dbReference type="EMBL" id="GBO31035.1"/>
    </source>
</evidence>
<keyword evidence="5" id="KW-1185">Reference proteome</keyword>
<evidence type="ECO:0000313" key="2">
    <source>
        <dbReference type="EMBL" id="GBO31036.1"/>
    </source>
</evidence>
<dbReference type="EMBL" id="BGPR01054284">
    <property type="protein sequence ID" value="GBO31074.1"/>
    <property type="molecule type" value="Genomic_DNA"/>
</dbReference>
<proteinExistence type="predicted"/>
<comment type="caution">
    <text evidence="4">The sequence shown here is derived from an EMBL/GenBank/DDBJ whole genome shotgun (WGS) entry which is preliminary data.</text>
</comment>
<sequence length="89" mass="10415">MLNFITPYNFEDNKTLELLRLLMNRHDLLERTIGVNPSHSYQDRMAWKFEERDVISSSDQGSKLRGPSNNIPRVASKRNVNTIETDYCL</sequence>
<dbReference type="EMBL" id="BGPR01054257">
    <property type="protein sequence ID" value="GBO31036.1"/>
    <property type="molecule type" value="Genomic_DNA"/>
</dbReference>